<dbReference type="InterPro" id="IPR040449">
    <property type="entry name" value="Peptidase_S66_N"/>
</dbReference>
<dbReference type="InterPro" id="IPR027478">
    <property type="entry name" value="LdcA_N"/>
</dbReference>
<keyword evidence="2" id="KW-0121">Carboxypeptidase</keyword>
<evidence type="ECO:0000256" key="3">
    <source>
        <dbReference type="ARBA" id="ARBA00022670"/>
    </source>
</evidence>
<feature type="domain" description="LD-carboxypeptidase C-terminal" evidence="9">
    <location>
        <begin position="210"/>
        <end position="326"/>
    </location>
</feature>
<dbReference type="SUPFAM" id="SSF52317">
    <property type="entry name" value="Class I glutamine amidotransferase-like"/>
    <property type="match status" value="1"/>
</dbReference>
<feature type="active site" description="Charge relay system" evidence="6">
    <location>
        <position position="241"/>
    </location>
</feature>
<evidence type="ECO:0000313" key="11">
    <source>
        <dbReference type="Proteomes" id="UP000029736"/>
    </source>
</evidence>
<dbReference type="InterPro" id="IPR040921">
    <property type="entry name" value="Peptidase_S66C"/>
</dbReference>
<comment type="caution">
    <text evidence="10">The sequence shown here is derived from an EMBL/GenBank/DDBJ whole genome shotgun (WGS) entry which is preliminary data.</text>
</comment>
<keyword evidence="7" id="KW-0732">Signal</keyword>
<dbReference type="GO" id="GO:0004180">
    <property type="term" value="F:carboxypeptidase activity"/>
    <property type="evidence" value="ECO:0007669"/>
    <property type="project" value="UniProtKB-KW"/>
</dbReference>
<evidence type="ECO:0000259" key="8">
    <source>
        <dbReference type="Pfam" id="PF02016"/>
    </source>
</evidence>
<proteinExistence type="inferred from homology"/>
<evidence type="ECO:0000256" key="5">
    <source>
        <dbReference type="ARBA" id="ARBA00022825"/>
    </source>
</evidence>
<protein>
    <submittedName>
        <fullName evidence="10">Peptidase U61</fullName>
    </submittedName>
</protein>
<evidence type="ECO:0000256" key="2">
    <source>
        <dbReference type="ARBA" id="ARBA00022645"/>
    </source>
</evidence>
<accession>A0A098S692</accession>
<organism evidence="10 11">
    <name type="scientific">Phaeodactylibacter xiamenensis</name>
    <dbReference type="NCBI Taxonomy" id="1524460"/>
    <lineage>
        <taxon>Bacteria</taxon>
        <taxon>Pseudomonadati</taxon>
        <taxon>Bacteroidota</taxon>
        <taxon>Saprospiria</taxon>
        <taxon>Saprospirales</taxon>
        <taxon>Haliscomenobacteraceae</taxon>
        <taxon>Phaeodactylibacter</taxon>
    </lineage>
</organism>
<evidence type="ECO:0000256" key="4">
    <source>
        <dbReference type="ARBA" id="ARBA00022801"/>
    </source>
</evidence>
<dbReference type="RefSeq" id="WP_044221321.1">
    <property type="nucleotide sequence ID" value="NZ_JBKAGJ010000020.1"/>
</dbReference>
<dbReference type="GO" id="GO:0006508">
    <property type="term" value="P:proteolysis"/>
    <property type="evidence" value="ECO:0007669"/>
    <property type="project" value="UniProtKB-KW"/>
</dbReference>
<dbReference type="PANTHER" id="PTHR30237">
    <property type="entry name" value="MURAMOYLTETRAPEPTIDE CARBOXYPEPTIDASE"/>
    <property type="match status" value="1"/>
</dbReference>
<dbReference type="Gene3D" id="3.50.30.60">
    <property type="entry name" value="LD-carboxypeptidase A C-terminal domain-like"/>
    <property type="match status" value="1"/>
</dbReference>
<dbReference type="PANTHER" id="PTHR30237:SF2">
    <property type="entry name" value="MUREIN TETRAPEPTIDE CARBOXYPEPTIDASE"/>
    <property type="match status" value="1"/>
</dbReference>
<dbReference type="CDD" id="cd07025">
    <property type="entry name" value="Peptidase_S66"/>
    <property type="match status" value="1"/>
</dbReference>
<evidence type="ECO:0000256" key="6">
    <source>
        <dbReference type="PIRSR" id="PIRSR028757-1"/>
    </source>
</evidence>
<evidence type="ECO:0000256" key="1">
    <source>
        <dbReference type="ARBA" id="ARBA00010233"/>
    </source>
</evidence>
<dbReference type="OrthoDB" id="9807329at2"/>
<evidence type="ECO:0000313" key="10">
    <source>
        <dbReference type="EMBL" id="KGE87601.1"/>
    </source>
</evidence>
<dbReference type="Gene3D" id="3.40.50.10740">
    <property type="entry name" value="Class I glutamine amidotransferase-like"/>
    <property type="match status" value="1"/>
</dbReference>
<keyword evidence="4" id="KW-0378">Hydrolase</keyword>
<dbReference type="STRING" id="1524460.IX84_13700"/>
<feature type="signal peptide" evidence="7">
    <location>
        <begin position="1"/>
        <end position="24"/>
    </location>
</feature>
<comment type="similarity">
    <text evidence="1">Belongs to the peptidase S66 family.</text>
</comment>
<sequence length="341" mass="36926">MNRRSFSRKALALPLLAGSPTFMAPHTKRILPKSLRPGDTVGFITPGSYISDESLDKAVSNMLQLGLKVKMGKNIRAKHGFVAGTDQQRLDDLHMMFSDRSVDAVWCARGGYGCTRLLPQIDYELIRKNPKILIGYSDITALLNAIYHKTGLVTFHGPVGASEFSGYTEAQVRAVLMEGAAPYPIPLSEGNEASDDPLYQPEVIREGQAEGVLMGGNLSLLAAMAGTGYLPDPTGAIVFMEDVGEAPYRVDRMLTQLRQAWPLKAANGIALGVFADCAKAEGSDSLTLSETLKEQLRPTSTPTAYGFPFGHIDHQCTFPVGVRARMNASERAIILLEAGVR</sequence>
<keyword evidence="11" id="KW-1185">Reference proteome</keyword>
<dbReference type="SUPFAM" id="SSF141986">
    <property type="entry name" value="LD-carboxypeptidase A C-terminal domain-like"/>
    <property type="match status" value="1"/>
</dbReference>
<dbReference type="AlphaFoldDB" id="A0A098S692"/>
<gene>
    <name evidence="10" type="ORF">IX84_13700</name>
</gene>
<feature type="domain" description="LD-carboxypeptidase N-terminal" evidence="8">
    <location>
        <begin position="41"/>
        <end position="157"/>
    </location>
</feature>
<dbReference type="InterPro" id="IPR027461">
    <property type="entry name" value="Carboxypeptidase_A_C_sf"/>
</dbReference>
<name>A0A098S692_9BACT</name>
<feature type="active site" description="Nucleophile" evidence="6">
    <location>
        <position position="137"/>
    </location>
</feature>
<evidence type="ECO:0000259" key="9">
    <source>
        <dbReference type="Pfam" id="PF17676"/>
    </source>
</evidence>
<feature type="active site" description="Charge relay system" evidence="6">
    <location>
        <position position="311"/>
    </location>
</feature>
<reference evidence="10 11" key="1">
    <citation type="journal article" date="2014" name="Int. J. Syst. Evol. Microbiol.">
        <title>Phaeodactylibacter xiamenensis gen. nov., sp. nov., a member of the family Saprospiraceae isolated from the marine alga Phaeodactylum tricornutum.</title>
        <authorList>
            <person name="Chen Z.Jr."/>
            <person name="Lei X."/>
            <person name="Lai Q."/>
            <person name="Li Y."/>
            <person name="Zhang B."/>
            <person name="Zhang J."/>
            <person name="Zhang H."/>
            <person name="Yang L."/>
            <person name="Zheng W."/>
            <person name="Tian Y."/>
            <person name="Yu Z."/>
            <person name="Xu H.Jr."/>
            <person name="Zheng T."/>
        </authorList>
    </citation>
    <scope>NUCLEOTIDE SEQUENCE [LARGE SCALE GENOMIC DNA]</scope>
    <source>
        <strain evidence="10 11">KD52</strain>
    </source>
</reference>
<dbReference type="Pfam" id="PF17676">
    <property type="entry name" value="Peptidase_S66C"/>
    <property type="match status" value="1"/>
</dbReference>
<feature type="chain" id="PRO_5001947671" evidence="7">
    <location>
        <begin position="25"/>
        <end position="341"/>
    </location>
</feature>
<keyword evidence="5" id="KW-0720">Serine protease</keyword>
<evidence type="ECO:0000256" key="7">
    <source>
        <dbReference type="SAM" id="SignalP"/>
    </source>
</evidence>
<dbReference type="PIRSF" id="PIRSF028757">
    <property type="entry name" value="LD-carboxypeptidase"/>
    <property type="match status" value="1"/>
</dbReference>
<dbReference type="Proteomes" id="UP000029736">
    <property type="component" value="Unassembled WGS sequence"/>
</dbReference>
<dbReference type="InterPro" id="IPR029062">
    <property type="entry name" value="Class_I_gatase-like"/>
</dbReference>
<keyword evidence="3" id="KW-0645">Protease</keyword>
<dbReference type="InterPro" id="IPR003507">
    <property type="entry name" value="S66_fam"/>
</dbReference>
<dbReference type="GO" id="GO:0008236">
    <property type="term" value="F:serine-type peptidase activity"/>
    <property type="evidence" value="ECO:0007669"/>
    <property type="project" value="UniProtKB-KW"/>
</dbReference>
<dbReference type="Pfam" id="PF02016">
    <property type="entry name" value="Peptidase_S66"/>
    <property type="match status" value="1"/>
</dbReference>
<dbReference type="EMBL" id="JPOS01000034">
    <property type="protein sequence ID" value="KGE87601.1"/>
    <property type="molecule type" value="Genomic_DNA"/>
</dbReference>